<name>A0A3S3RKW1_9HYPH</name>
<dbReference type="AlphaFoldDB" id="A0A3S3RKW1"/>
<dbReference type="EMBL" id="SBIP01000001">
    <property type="protein sequence ID" value="RWX80864.1"/>
    <property type="molecule type" value="Genomic_DNA"/>
</dbReference>
<keyword evidence="3" id="KW-1185">Reference proteome</keyword>
<keyword evidence="1" id="KW-0812">Transmembrane</keyword>
<dbReference type="RefSeq" id="WP_128440692.1">
    <property type="nucleotide sequence ID" value="NZ_SBIP01000001.1"/>
</dbReference>
<proteinExistence type="predicted"/>
<evidence type="ECO:0000313" key="3">
    <source>
        <dbReference type="Proteomes" id="UP000287687"/>
    </source>
</evidence>
<keyword evidence="1" id="KW-0472">Membrane</keyword>
<sequence length="107" mass="11159">MGLDMMLFSFRGMQAAALGWRSRAPPIVDALQLLGAVAGGDGPVTAGGELDGAGTSADPDTAGWLGPRIRNPATRTMMARPRIAMIAFLDMMLVSARALALGLMMLK</sequence>
<protein>
    <submittedName>
        <fullName evidence="2">Uncharacterized protein</fullName>
    </submittedName>
</protein>
<reference evidence="2 3" key="1">
    <citation type="submission" date="2019-01" db="EMBL/GenBank/DDBJ databases">
        <title>The draft genome of Rhizobium sp. 24NR.</title>
        <authorList>
            <person name="Liu L."/>
            <person name="Liang L."/>
            <person name="Shi S."/>
            <person name="Xu L."/>
            <person name="Wang X."/>
            <person name="Li L."/>
            <person name="Zhang X."/>
        </authorList>
    </citation>
    <scope>NUCLEOTIDE SEQUENCE [LARGE SCALE GENOMIC DNA]</scope>
    <source>
        <strain evidence="2 3">24NR</strain>
    </source>
</reference>
<evidence type="ECO:0000256" key="1">
    <source>
        <dbReference type="SAM" id="Phobius"/>
    </source>
</evidence>
<accession>A0A3S3RKW1</accession>
<keyword evidence="1" id="KW-1133">Transmembrane helix</keyword>
<dbReference type="Proteomes" id="UP000287687">
    <property type="component" value="Unassembled WGS sequence"/>
</dbReference>
<dbReference type="OrthoDB" id="10015971at2"/>
<feature type="transmembrane region" description="Helical" evidence="1">
    <location>
        <begin position="83"/>
        <end position="106"/>
    </location>
</feature>
<comment type="caution">
    <text evidence="2">The sequence shown here is derived from an EMBL/GenBank/DDBJ whole genome shotgun (WGS) entry which is preliminary data.</text>
</comment>
<organism evidence="2 3">
    <name type="scientific">Neorhizobium lilium</name>
    <dbReference type="NCBI Taxonomy" id="2503024"/>
    <lineage>
        <taxon>Bacteria</taxon>
        <taxon>Pseudomonadati</taxon>
        <taxon>Pseudomonadota</taxon>
        <taxon>Alphaproteobacteria</taxon>
        <taxon>Hyphomicrobiales</taxon>
        <taxon>Rhizobiaceae</taxon>
        <taxon>Rhizobium/Agrobacterium group</taxon>
        <taxon>Neorhizobium</taxon>
    </lineage>
</organism>
<gene>
    <name evidence="2" type="ORF">EPK99_00525</name>
</gene>
<evidence type="ECO:0000313" key="2">
    <source>
        <dbReference type="EMBL" id="RWX80864.1"/>
    </source>
</evidence>